<dbReference type="PIRSF" id="PIRSF017082">
    <property type="entry name" value="YflP"/>
    <property type="match status" value="1"/>
</dbReference>
<sequence>MNRFFQATVTATLAFASALAGAQENFPNKPLKIIVPFAPGGASDAIARPVALAMSQVLGQPVVVENKPGAAGNIALVQVARSPADGYTLLLGNVSTNAMNQTSYADRLPIVPSKELTAFGVIGVTPSVLVASMNFAPRTGQEFLAYSRAHPEKVTYWLPGVASGPHFDMVELERFAGIRMLAVPFSGGAGPGIAALVGGQVDLGLINLGGALPLVTGGKLRAYAVSTPQRLPELPDIPTAAEAGLGNLTSSWQALLVPSGTPTPVVRKLHKALNEALKRDDVKDALVKAHTLVTPSKTPEDAQAWVVGETERWGKIITASGVKPQ</sequence>
<evidence type="ECO:0000313" key="4">
    <source>
        <dbReference type="Proteomes" id="UP001265550"/>
    </source>
</evidence>
<keyword evidence="3" id="KW-0675">Receptor</keyword>
<dbReference type="Gene3D" id="3.40.190.150">
    <property type="entry name" value="Bordetella uptake gene, domain 1"/>
    <property type="match status" value="1"/>
</dbReference>
<protein>
    <submittedName>
        <fullName evidence="3">Tripartite-type tricarboxylate transporter receptor subunit TctC</fullName>
    </submittedName>
</protein>
<comment type="similarity">
    <text evidence="1">Belongs to the UPF0065 (bug) family.</text>
</comment>
<feature type="signal peptide" evidence="2">
    <location>
        <begin position="1"/>
        <end position="22"/>
    </location>
</feature>
<evidence type="ECO:0000256" key="2">
    <source>
        <dbReference type="SAM" id="SignalP"/>
    </source>
</evidence>
<proteinExistence type="inferred from homology"/>
<name>A0ABU1V703_9BURK</name>
<comment type="caution">
    <text evidence="3">The sequence shown here is derived from an EMBL/GenBank/DDBJ whole genome shotgun (WGS) entry which is preliminary data.</text>
</comment>
<dbReference type="CDD" id="cd07012">
    <property type="entry name" value="PBP2_Bug_TTT"/>
    <property type="match status" value="1"/>
</dbReference>
<dbReference type="EMBL" id="JAVDWE010000002">
    <property type="protein sequence ID" value="MDR7093220.1"/>
    <property type="molecule type" value="Genomic_DNA"/>
</dbReference>
<dbReference type="InterPro" id="IPR042100">
    <property type="entry name" value="Bug_dom1"/>
</dbReference>
<dbReference type="Pfam" id="PF03401">
    <property type="entry name" value="TctC"/>
    <property type="match status" value="1"/>
</dbReference>
<evidence type="ECO:0000256" key="1">
    <source>
        <dbReference type="ARBA" id="ARBA00006987"/>
    </source>
</evidence>
<dbReference type="PANTHER" id="PTHR42928:SF5">
    <property type="entry name" value="BLR1237 PROTEIN"/>
    <property type="match status" value="1"/>
</dbReference>
<keyword evidence="2" id="KW-0732">Signal</keyword>
<dbReference type="InterPro" id="IPR005064">
    <property type="entry name" value="BUG"/>
</dbReference>
<feature type="chain" id="PRO_5046510603" evidence="2">
    <location>
        <begin position="23"/>
        <end position="325"/>
    </location>
</feature>
<organism evidence="3 4">
    <name type="scientific">Hydrogenophaga laconesensis</name>
    <dbReference type="NCBI Taxonomy" id="1805971"/>
    <lineage>
        <taxon>Bacteria</taxon>
        <taxon>Pseudomonadati</taxon>
        <taxon>Pseudomonadota</taxon>
        <taxon>Betaproteobacteria</taxon>
        <taxon>Burkholderiales</taxon>
        <taxon>Comamonadaceae</taxon>
        <taxon>Hydrogenophaga</taxon>
    </lineage>
</organism>
<gene>
    <name evidence="3" type="ORF">J2X09_000952</name>
</gene>
<dbReference type="Gene3D" id="3.40.190.10">
    <property type="entry name" value="Periplasmic binding protein-like II"/>
    <property type="match status" value="1"/>
</dbReference>
<reference evidence="3 4" key="1">
    <citation type="submission" date="2023-07" db="EMBL/GenBank/DDBJ databases">
        <title>Sorghum-associated microbial communities from plants grown in Nebraska, USA.</title>
        <authorList>
            <person name="Schachtman D."/>
        </authorList>
    </citation>
    <scope>NUCLEOTIDE SEQUENCE [LARGE SCALE GENOMIC DNA]</scope>
    <source>
        <strain evidence="3 4">BE240</strain>
    </source>
</reference>
<dbReference type="Proteomes" id="UP001265550">
    <property type="component" value="Unassembled WGS sequence"/>
</dbReference>
<accession>A0ABU1V703</accession>
<dbReference type="RefSeq" id="WP_204732898.1">
    <property type="nucleotide sequence ID" value="NZ_JAVDWE010000002.1"/>
</dbReference>
<keyword evidence="4" id="KW-1185">Reference proteome</keyword>
<evidence type="ECO:0000313" key="3">
    <source>
        <dbReference type="EMBL" id="MDR7093220.1"/>
    </source>
</evidence>
<dbReference type="PANTHER" id="PTHR42928">
    <property type="entry name" value="TRICARBOXYLATE-BINDING PROTEIN"/>
    <property type="match status" value="1"/>
</dbReference>